<dbReference type="PROSITE" id="PS51257">
    <property type="entry name" value="PROKAR_LIPOPROTEIN"/>
    <property type="match status" value="1"/>
</dbReference>
<evidence type="ECO:0000256" key="1">
    <source>
        <dbReference type="SAM" id="SignalP"/>
    </source>
</evidence>
<dbReference type="RefSeq" id="WP_120257554.1">
    <property type="nucleotide sequence ID" value="NZ_RAPY01000001.1"/>
</dbReference>
<dbReference type="EMBL" id="RAPY01000001">
    <property type="protein sequence ID" value="RKE55808.1"/>
    <property type="molecule type" value="Genomic_DNA"/>
</dbReference>
<evidence type="ECO:0000313" key="3">
    <source>
        <dbReference type="Proteomes" id="UP000286246"/>
    </source>
</evidence>
<reference evidence="2 3" key="1">
    <citation type="submission" date="2018-09" db="EMBL/GenBank/DDBJ databases">
        <title>Genomic Encyclopedia of Type Strains, Phase III (KMG-III): the genomes of soil and plant-associated and newly described type strains.</title>
        <authorList>
            <person name="Whitman W."/>
        </authorList>
    </citation>
    <scope>NUCLEOTIDE SEQUENCE [LARGE SCALE GENOMIC DNA]</scope>
    <source>
        <strain evidence="2 3">CECT 7938</strain>
    </source>
</reference>
<comment type="caution">
    <text evidence="2">The sequence shown here is derived from an EMBL/GenBank/DDBJ whole genome shotgun (WGS) entry which is preliminary data.</text>
</comment>
<proteinExistence type="predicted"/>
<evidence type="ECO:0000313" key="2">
    <source>
        <dbReference type="EMBL" id="RKE55808.1"/>
    </source>
</evidence>
<accession>A0A420BGH4</accession>
<sequence length="276" mass="32271">MKIGYYFCLLFFLFFSCDGTQTAQNNTAAGRKGADSSLKWIDYRQGELPPEGYYSALDSTIKKWGIRYERIEGGCEIIPGEKQRYEQHNEKYFEQLEKQFGMGWRQRFDQEVRILDSILNNSTQIGLDHSSRIGKEVKRIDALKLKTKSYPYSNKCGVMKASIVIYSENNTVKKITDIGVGDDDRAASSWRYAYYFENGLLIFSEEMRRYHNNETNREDLDKIQQYYTDNHLVMQVENGKTAYPKNVSIDNSDTRYRLKELLRASDIEKIYECPVL</sequence>
<feature type="chain" id="PRO_5019535292" description="Lipoprotein" evidence="1">
    <location>
        <begin position="24"/>
        <end position="276"/>
    </location>
</feature>
<evidence type="ECO:0008006" key="4">
    <source>
        <dbReference type="Google" id="ProtNLM"/>
    </source>
</evidence>
<keyword evidence="3" id="KW-1185">Reference proteome</keyword>
<organism evidence="2 3">
    <name type="scientific">Sphingobacterium detergens</name>
    <dbReference type="NCBI Taxonomy" id="1145106"/>
    <lineage>
        <taxon>Bacteria</taxon>
        <taxon>Pseudomonadati</taxon>
        <taxon>Bacteroidota</taxon>
        <taxon>Sphingobacteriia</taxon>
        <taxon>Sphingobacteriales</taxon>
        <taxon>Sphingobacteriaceae</taxon>
        <taxon>Sphingobacterium</taxon>
    </lineage>
</organism>
<feature type="signal peptide" evidence="1">
    <location>
        <begin position="1"/>
        <end position="23"/>
    </location>
</feature>
<dbReference type="AlphaFoldDB" id="A0A420BGH4"/>
<dbReference type="Proteomes" id="UP000286246">
    <property type="component" value="Unassembled WGS sequence"/>
</dbReference>
<protein>
    <recommendedName>
        <fullName evidence="4">Lipoprotein</fullName>
    </recommendedName>
</protein>
<dbReference type="OrthoDB" id="1494523at2"/>
<name>A0A420BGH4_SPHD1</name>
<keyword evidence="1" id="KW-0732">Signal</keyword>
<gene>
    <name evidence="2" type="ORF">DFQ12_0647</name>
</gene>